<evidence type="ECO:0000313" key="2">
    <source>
        <dbReference type="EMBL" id="CAD9442768.1"/>
    </source>
</evidence>
<name>A0A7S2D3A3_9STRA</name>
<proteinExistence type="predicted"/>
<organism evidence="2">
    <name type="scientific">Octactis speculum</name>
    <dbReference type="NCBI Taxonomy" id="3111310"/>
    <lineage>
        <taxon>Eukaryota</taxon>
        <taxon>Sar</taxon>
        <taxon>Stramenopiles</taxon>
        <taxon>Ochrophyta</taxon>
        <taxon>Dictyochophyceae</taxon>
        <taxon>Dictyochales</taxon>
        <taxon>Dictyochaceae</taxon>
        <taxon>Octactis</taxon>
    </lineage>
</organism>
<sequence length="156" mass="17387">MESRPILRLARDALNHERGKLLLLDSVHRVCLYYPWDSMAASPPPRSDDPLPLPPHTTPHVGGGDNSDARSRSMPAKNFPFPPPDDCTLVEELRMRRCRSRFVAPLTVCRAGTTDARYFDDGLLEDHHLPEFLGGHSYPEFLSAVAVEVEAELAAT</sequence>
<protein>
    <submittedName>
        <fullName evidence="2">Uncharacterized protein</fullName>
    </submittedName>
</protein>
<dbReference type="EMBL" id="HBGS01036532">
    <property type="protein sequence ID" value="CAD9442768.1"/>
    <property type="molecule type" value="Transcribed_RNA"/>
</dbReference>
<reference evidence="2" key="1">
    <citation type="submission" date="2021-01" db="EMBL/GenBank/DDBJ databases">
        <authorList>
            <person name="Corre E."/>
            <person name="Pelletier E."/>
            <person name="Niang G."/>
            <person name="Scheremetjew M."/>
            <person name="Finn R."/>
            <person name="Kale V."/>
            <person name="Holt S."/>
            <person name="Cochrane G."/>
            <person name="Meng A."/>
            <person name="Brown T."/>
            <person name="Cohen L."/>
        </authorList>
    </citation>
    <scope>NUCLEOTIDE SEQUENCE</scope>
    <source>
        <strain evidence="2">CCMP1381</strain>
    </source>
</reference>
<accession>A0A7S2D3A3</accession>
<dbReference type="AlphaFoldDB" id="A0A7S2D3A3"/>
<gene>
    <name evidence="2" type="ORF">DSPE1174_LOCUS18913</name>
</gene>
<feature type="region of interest" description="Disordered" evidence="1">
    <location>
        <begin position="43"/>
        <end position="81"/>
    </location>
</feature>
<evidence type="ECO:0000256" key="1">
    <source>
        <dbReference type="SAM" id="MobiDB-lite"/>
    </source>
</evidence>